<dbReference type="AlphaFoldDB" id="A0A2G9YIQ9"/>
<evidence type="ECO:0000256" key="7">
    <source>
        <dbReference type="ARBA" id="ARBA00022679"/>
    </source>
</evidence>
<evidence type="ECO:0000256" key="3">
    <source>
        <dbReference type="ARBA" id="ARBA00005790"/>
    </source>
</evidence>
<evidence type="ECO:0000259" key="14">
    <source>
        <dbReference type="PROSITE" id="PS50052"/>
    </source>
</evidence>
<comment type="catalytic activity">
    <reaction evidence="12 13">
        <text>GMP + ATP = GDP + ADP</text>
        <dbReference type="Rhea" id="RHEA:20780"/>
        <dbReference type="ChEBI" id="CHEBI:30616"/>
        <dbReference type="ChEBI" id="CHEBI:58115"/>
        <dbReference type="ChEBI" id="CHEBI:58189"/>
        <dbReference type="ChEBI" id="CHEBI:456216"/>
        <dbReference type="EC" id="2.7.4.8"/>
    </reaction>
</comment>
<dbReference type="EC" id="2.7.4.8" evidence="4 13"/>
<comment type="similarity">
    <text evidence="3 13">Belongs to the guanylate kinase family.</text>
</comment>
<comment type="function">
    <text evidence="1 13">Essential for recycling GMP and indirectly, cGMP.</text>
</comment>
<dbReference type="PANTHER" id="PTHR23117:SF13">
    <property type="entry name" value="GUANYLATE KINASE"/>
    <property type="match status" value="1"/>
</dbReference>
<keyword evidence="6 13" id="KW-0963">Cytoplasm</keyword>
<dbReference type="FunFam" id="3.30.63.10:FF:000005">
    <property type="entry name" value="Guanylate kinase"/>
    <property type="match status" value="1"/>
</dbReference>
<feature type="binding site" evidence="13">
    <location>
        <begin position="13"/>
        <end position="20"/>
    </location>
    <ligand>
        <name>ATP</name>
        <dbReference type="ChEBI" id="CHEBI:30616"/>
    </ligand>
</feature>
<keyword evidence="7 13" id="KW-0808">Transferase</keyword>
<dbReference type="HAMAP" id="MF_00328">
    <property type="entry name" value="Guanylate_kinase"/>
    <property type="match status" value="1"/>
</dbReference>
<dbReference type="InterPro" id="IPR027417">
    <property type="entry name" value="P-loop_NTPase"/>
</dbReference>
<dbReference type="CDD" id="cd00071">
    <property type="entry name" value="GMPK"/>
    <property type="match status" value="1"/>
</dbReference>
<feature type="domain" description="Guanylate kinase-like" evidence="14">
    <location>
        <begin position="6"/>
        <end position="184"/>
    </location>
</feature>
<comment type="subcellular location">
    <subcellularLocation>
        <location evidence="2 13">Cytoplasm</location>
    </subcellularLocation>
</comment>
<reference evidence="15 16" key="1">
    <citation type="submission" date="2017-09" db="EMBL/GenBank/DDBJ databases">
        <title>Depth-based differentiation of microbial function through sediment-hosted aquifers and enrichment of novel symbionts in the deep terrestrial subsurface.</title>
        <authorList>
            <person name="Probst A.J."/>
            <person name="Ladd B."/>
            <person name="Jarett J.K."/>
            <person name="Geller-Mcgrath D.E."/>
            <person name="Sieber C.M."/>
            <person name="Emerson J.B."/>
            <person name="Anantharaman K."/>
            <person name="Thomas B.C."/>
            <person name="Malmstrom R."/>
            <person name="Stieglmeier M."/>
            <person name="Klingl A."/>
            <person name="Woyke T."/>
            <person name="Ryan C.M."/>
            <person name="Banfield J.F."/>
        </authorList>
    </citation>
    <scope>NUCLEOTIDE SEQUENCE [LARGE SCALE GENOMIC DNA]</scope>
    <source>
        <strain evidence="15">CG23_combo_of_CG06-09_8_20_14_all_41_10</strain>
    </source>
</reference>
<comment type="caution">
    <text evidence="15">The sequence shown here is derived from an EMBL/GenBank/DDBJ whole genome shotgun (WGS) entry which is preliminary data.</text>
</comment>
<dbReference type="PANTHER" id="PTHR23117">
    <property type="entry name" value="GUANYLATE KINASE-RELATED"/>
    <property type="match status" value="1"/>
</dbReference>
<evidence type="ECO:0000256" key="10">
    <source>
        <dbReference type="ARBA" id="ARBA00022840"/>
    </source>
</evidence>
<evidence type="ECO:0000313" key="16">
    <source>
        <dbReference type="Proteomes" id="UP000231292"/>
    </source>
</evidence>
<evidence type="ECO:0000256" key="12">
    <source>
        <dbReference type="ARBA" id="ARBA00048594"/>
    </source>
</evidence>
<gene>
    <name evidence="13" type="primary">gmk</name>
    <name evidence="15" type="ORF">COX41_04635</name>
</gene>
<dbReference type="InterPro" id="IPR008145">
    <property type="entry name" value="GK/Ca_channel_bsu"/>
</dbReference>
<evidence type="ECO:0000256" key="9">
    <source>
        <dbReference type="ARBA" id="ARBA00022777"/>
    </source>
</evidence>
<dbReference type="GO" id="GO:0005524">
    <property type="term" value="F:ATP binding"/>
    <property type="evidence" value="ECO:0007669"/>
    <property type="project" value="UniProtKB-UniRule"/>
</dbReference>
<evidence type="ECO:0000256" key="1">
    <source>
        <dbReference type="ARBA" id="ARBA00003531"/>
    </source>
</evidence>
<keyword evidence="8 13" id="KW-0547">Nucleotide-binding</keyword>
<dbReference type="SMART" id="SM00072">
    <property type="entry name" value="GuKc"/>
    <property type="match status" value="1"/>
</dbReference>
<evidence type="ECO:0000256" key="4">
    <source>
        <dbReference type="ARBA" id="ARBA00012961"/>
    </source>
</evidence>
<evidence type="ECO:0000256" key="11">
    <source>
        <dbReference type="ARBA" id="ARBA00030128"/>
    </source>
</evidence>
<keyword evidence="9 13" id="KW-0418">Kinase</keyword>
<dbReference type="Gene3D" id="3.40.50.300">
    <property type="entry name" value="P-loop containing nucleotide triphosphate hydrolases"/>
    <property type="match status" value="1"/>
</dbReference>
<dbReference type="Pfam" id="PF00625">
    <property type="entry name" value="Guanylate_kin"/>
    <property type="match status" value="1"/>
</dbReference>
<evidence type="ECO:0000256" key="13">
    <source>
        <dbReference type="HAMAP-Rule" id="MF_00328"/>
    </source>
</evidence>
<dbReference type="InterPro" id="IPR017665">
    <property type="entry name" value="Guanylate_kinase"/>
</dbReference>
<dbReference type="GO" id="GO:0004385">
    <property type="term" value="F:GMP kinase activity"/>
    <property type="evidence" value="ECO:0007669"/>
    <property type="project" value="UniProtKB-UniRule"/>
</dbReference>
<dbReference type="NCBIfam" id="TIGR03263">
    <property type="entry name" value="guanyl_kin"/>
    <property type="match status" value="1"/>
</dbReference>
<protein>
    <recommendedName>
        <fullName evidence="5 13">Guanylate kinase</fullName>
        <ecNumber evidence="4 13">2.7.4.8</ecNumber>
    </recommendedName>
    <alternativeName>
        <fullName evidence="11 13">GMP kinase</fullName>
    </alternativeName>
</protein>
<dbReference type="GO" id="GO:0005829">
    <property type="term" value="C:cytosol"/>
    <property type="evidence" value="ECO:0007669"/>
    <property type="project" value="TreeGrafter"/>
</dbReference>
<sequence>MKPKKGQLIIFSSPSGCGKTTVGKALLERNRDLIRSVSCTTRKPRKDEVHSKDYFFISKKEFQDKIRKGEFAEWAVYNKNYYGTLLKTIEEGLKAGKKILFVIEVQGAEKLLEKHPNALTIFLLPPSINELRRRLIKRGKNTPEEIEKRIKRAKEEIKQVGFYQYKVTNDDLEKAIEECENIINKVK</sequence>
<evidence type="ECO:0000256" key="2">
    <source>
        <dbReference type="ARBA" id="ARBA00004496"/>
    </source>
</evidence>
<keyword evidence="10 13" id="KW-0067">ATP-binding</keyword>
<evidence type="ECO:0000256" key="5">
    <source>
        <dbReference type="ARBA" id="ARBA00016296"/>
    </source>
</evidence>
<evidence type="ECO:0000256" key="8">
    <source>
        <dbReference type="ARBA" id="ARBA00022741"/>
    </source>
</evidence>
<evidence type="ECO:0000313" key="15">
    <source>
        <dbReference type="EMBL" id="PIP19105.1"/>
    </source>
</evidence>
<evidence type="ECO:0000256" key="6">
    <source>
        <dbReference type="ARBA" id="ARBA00022490"/>
    </source>
</evidence>
<organism evidence="15 16">
    <name type="scientific">Candidatus Sherwoodlollariibacterium unditelluris</name>
    <dbReference type="NCBI Taxonomy" id="1974757"/>
    <lineage>
        <taxon>Bacteria</taxon>
        <taxon>Pseudomonadati</taxon>
        <taxon>Candidatus Omnitrophota</taxon>
        <taxon>Candidatus Sherwoodlollariibacterium</taxon>
    </lineage>
</organism>
<accession>A0A2G9YIQ9</accession>
<dbReference type="EMBL" id="PCRK01000114">
    <property type="protein sequence ID" value="PIP19105.1"/>
    <property type="molecule type" value="Genomic_DNA"/>
</dbReference>
<dbReference type="InterPro" id="IPR008144">
    <property type="entry name" value="Guanylate_kin-like_dom"/>
</dbReference>
<proteinExistence type="inferred from homology"/>
<dbReference type="Proteomes" id="UP000231292">
    <property type="component" value="Unassembled WGS sequence"/>
</dbReference>
<name>A0A2G9YIQ9_9BACT</name>
<dbReference type="PROSITE" id="PS50052">
    <property type="entry name" value="GUANYLATE_KINASE_2"/>
    <property type="match status" value="1"/>
</dbReference>
<dbReference type="Gene3D" id="3.30.63.10">
    <property type="entry name" value="Guanylate Kinase phosphate binding domain"/>
    <property type="match status" value="1"/>
</dbReference>
<dbReference type="SUPFAM" id="SSF52540">
    <property type="entry name" value="P-loop containing nucleoside triphosphate hydrolases"/>
    <property type="match status" value="1"/>
</dbReference>